<evidence type="ECO:0000313" key="7">
    <source>
        <dbReference type="Proteomes" id="UP000502823"/>
    </source>
</evidence>
<keyword evidence="4" id="KW-0812">Transmembrane</keyword>
<evidence type="ECO:0000256" key="1">
    <source>
        <dbReference type="ARBA" id="ARBA00022614"/>
    </source>
</evidence>
<reference evidence="7" key="1">
    <citation type="submission" date="2020-01" db="EMBL/GenBank/DDBJ databases">
        <title>Draft genome sequence of the Termite Coptotermes fromosanus.</title>
        <authorList>
            <person name="Itakura S."/>
            <person name="Yosikawa Y."/>
            <person name="Umezawa K."/>
        </authorList>
    </citation>
    <scope>NUCLEOTIDE SEQUENCE [LARGE SCALE GENOMIC DNA]</scope>
</reference>
<keyword evidence="3" id="KW-0677">Repeat</keyword>
<dbReference type="InterPro" id="IPR001611">
    <property type="entry name" value="Leu-rich_rpt"/>
</dbReference>
<feature type="signal peptide" evidence="5">
    <location>
        <begin position="1"/>
        <end position="21"/>
    </location>
</feature>
<dbReference type="SMART" id="SM00369">
    <property type="entry name" value="LRR_TYP"/>
    <property type="match status" value="6"/>
</dbReference>
<keyword evidence="1" id="KW-0433">Leucine-rich repeat</keyword>
<evidence type="ECO:0000313" key="6">
    <source>
        <dbReference type="EMBL" id="GFG29231.1"/>
    </source>
</evidence>
<keyword evidence="4" id="KW-1133">Transmembrane helix</keyword>
<dbReference type="SUPFAM" id="SSF52058">
    <property type="entry name" value="L domain-like"/>
    <property type="match status" value="1"/>
</dbReference>
<evidence type="ECO:0000256" key="2">
    <source>
        <dbReference type="ARBA" id="ARBA00022729"/>
    </source>
</evidence>
<dbReference type="Gene3D" id="3.80.10.10">
    <property type="entry name" value="Ribonuclease Inhibitor"/>
    <property type="match status" value="2"/>
</dbReference>
<dbReference type="AlphaFoldDB" id="A0A6L2PA72"/>
<evidence type="ECO:0000256" key="4">
    <source>
        <dbReference type="SAM" id="Phobius"/>
    </source>
</evidence>
<evidence type="ECO:0008006" key="8">
    <source>
        <dbReference type="Google" id="ProtNLM"/>
    </source>
</evidence>
<gene>
    <name evidence="6" type="ORF">Cfor_09750</name>
</gene>
<keyword evidence="4" id="KW-0472">Membrane</keyword>
<protein>
    <recommendedName>
        <fullName evidence="8">LRRCT domain-containing protein</fullName>
    </recommendedName>
</protein>
<comment type="caution">
    <text evidence="6">The sequence shown here is derived from an EMBL/GenBank/DDBJ whole genome shotgun (WGS) entry which is preliminary data.</text>
</comment>
<dbReference type="InterPro" id="IPR003591">
    <property type="entry name" value="Leu-rich_rpt_typical-subtyp"/>
</dbReference>
<dbReference type="InterPro" id="IPR032675">
    <property type="entry name" value="LRR_dom_sf"/>
</dbReference>
<feature type="transmembrane region" description="Helical" evidence="4">
    <location>
        <begin position="356"/>
        <end position="379"/>
    </location>
</feature>
<dbReference type="PROSITE" id="PS51450">
    <property type="entry name" value="LRR"/>
    <property type="match status" value="2"/>
</dbReference>
<dbReference type="OrthoDB" id="2013775at2759"/>
<dbReference type="Proteomes" id="UP000502823">
    <property type="component" value="Unassembled WGS sequence"/>
</dbReference>
<dbReference type="GO" id="GO:0005886">
    <property type="term" value="C:plasma membrane"/>
    <property type="evidence" value="ECO:0007669"/>
    <property type="project" value="TreeGrafter"/>
</dbReference>
<dbReference type="InterPro" id="IPR050541">
    <property type="entry name" value="LRR_TM_domain-containing"/>
</dbReference>
<feature type="chain" id="PRO_5026888158" description="LRRCT domain-containing protein" evidence="5">
    <location>
        <begin position="22"/>
        <end position="406"/>
    </location>
</feature>
<sequence length="406" mass="44882">MMLHFGEVFVHLVPIILDARGQCPTQCRCPSSYVANCASLALSKVPTDRFGRHVQNLDISDKVLVSLDETSLRDIGVVSLVQVNASRNLINDIHEEAFLGQSKLQAVDLSSNSLTYIEPKAFMRNPSLERLSLSNNKLLTLPEGGPFLYSKSLRVLELSNCDLSHIPPDTFQKLPNLQELQISHNKIGMLYNVQGVEHLTALDVSHNYLRGLDSDIFTASPKLIHLNLSFNKLSALNVTMMPQLAKAISTADLSGNPWVCDCVMFNTVYAWCRNKSVDLGLVCSSPPKFKDKPWTVYENAGCDDGENTDFADLVETVTIVDGNLSLRSHDNYAQQTMPDSVPIPMQGQQVTSNLNYFHISIGLVAVLLCLLTAAGVVWYRLRSLTLRRTGPACSDVEMCHLSSNNT</sequence>
<keyword evidence="7" id="KW-1185">Reference proteome</keyword>
<evidence type="ECO:0000256" key="3">
    <source>
        <dbReference type="ARBA" id="ARBA00022737"/>
    </source>
</evidence>
<dbReference type="InParanoid" id="A0A6L2PA72"/>
<evidence type="ECO:0000256" key="5">
    <source>
        <dbReference type="SAM" id="SignalP"/>
    </source>
</evidence>
<accession>A0A6L2PA72</accession>
<organism evidence="6 7">
    <name type="scientific">Coptotermes formosanus</name>
    <name type="common">Formosan subterranean termite</name>
    <dbReference type="NCBI Taxonomy" id="36987"/>
    <lineage>
        <taxon>Eukaryota</taxon>
        <taxon>Metazoa</taxon>
        <taxon>Ecdysozoa</taxon>
        <taxon>Arthropoda</taxon>
        <taxon>Hexapoda</taxon>
        <taxon>Insecta</taxon>
        <taxon>Pterygota</taxon>
        <taxon>Neoptera</taxon>
        <taxon>Polyneoptera</taxon>
        <taxon>Dictyoptera</taxon>
        <taxon>Blattodea</taxon>
        <taxon>Blattoidea</taxon>
        <taxon>Termitoidae</taxon>
        <taxon>Rhinotermitidae</taxon>
        <taxon>Coptotermes</taxon>
    </lineage>
</organism>
<dbReference type="PANTHER" id="PTHR24369">
    <property type="entry name" value="ANTIGEN BSP, PUTATIVE-RELATED"/>
    <property type="match status" value="1"/>
</dbReference>
<name>A0A6L2PA72_COPFO</name>
<dbReference type="PANTHER" id="PTHR24369:SF210">
    <property type="entry name" value="CHAOPTIN-RELATED"/>
    <property type="match status" value="1"/>
</dbReference>
<dbReference type="Pfam" id="PF13855">
    <property type="entry name" value="LRR_8"/>
    <property type="match status" value="3"/>
</dbReference>
<keyword evidence="2 5" id="KW-0732">Signal</keyword>
<proteinExistence type="predicted"/>
<dbReference type="EMBL" id="BLKM01000120">
    <property type="protein sequence ID" value="GFG29231.1"/>
    <property type="molecule type" value="Genomic_DNA"/>
</dbReference>